<dbReference type="SMART" id="SM00343">
    <property type="entry name" value="ZnF_C2HC"/>
    <property type="match status" value="1"/>
</dbReference>
<proteinExistence type="predicted"/>
<dbReference type="InterPro" id="IPR001878">
    <property type="entry name" value="Znf_CCHC"/>
</dbReference>
<feature type="domain" description="CCHC-type" evidence="3">
    <location>
        <begin position="12"/>
        <end position="27"/>
    </location>
</feature>
<evidence type="ECO:0000313" key="5">
    <source>
        <dbReference type="Proteomes" id="UP000235388"/>
    </source>
</evidence>
<dbReference type="Proteomes" id="UP000235388">
    <property type="component" value="Unassembled WGS sequence"/>
</dbReference>
<accession>A0A2N5SXY8</accession>
<dbReference type="GO" id="GO:0006397">
    <property type="term" value="P:mRNA processing"/>
    <property type="evidence" value="ECO:0007669"/>
    <property type="project" value="UniProtKB-KW"/>
</dbReference>
<dbReference type="Gene3D" id="2.40.70.10">
    <property type="entry name" value="Acid Proteases"/>
    <property type="match status" value="1"/>
</dbReference>
<dbReference type="STRING" id="200324.A0A2N5SXY8"/>
<sequence length="334" mass="37777">MDLAAVDVSKARCYNCNKIGHLSKDCPAPQKIKFNSKQTNKSRPKASLNLIDLDPLAEEPSTSNLFAIKPITPKIDSWAKINNHLQKISNNLVKQLDESIVLLNQQLWNQVEQEVKAQAVCKRIETAICPPKRKPLVFIPGAARHCIIRELELNHMSAVEPEENQRKRKHKDSVNLHCKRLQKSSMGYIDWERLGSDTETYNFKDESSSETSSIVWLGDSPPELQLNAISNKEKSLPRYEFGIGGVVCNTIIDSGAGLIYLDIMVARDLFEQKEINIVRITPQNVRLANGQVEQVKFKARFTLCVDNNQMPMEAFLISLPEMNLVLGLPWLCKT</sequence>
<dbReference type="SUPFAM" id="SSF57756">
    <property type="entry name" value="Retrovirus zinc finger-like domains"/>
    <property type="match status" value="1"/>
</dbReference>
<evidence type="ECO:0000256" key="1">
    <source>
        <dbReference type="ARBA" id="ARBA00022664"/>
    </source>
</evidence>
<organism evidence="4 5">
    <name type="scientific">Puccinia coronata f. sp. avenae</name>
    <dbReference type="NCBI Taxonomy" id="200324"/>
    <lineage>
        <taxon>Eukaryota</taxon>
        <taxon>Fungi</taxon>
        <taxon>Dikarya</taxon>
        <taxon>Basidiomycota</taxon>
        <taxon>Pucciniomycotina</taxon>
        <taxon>Pucciniomycetes</taxon>
        <taxon>Pucciniales</taxon>
        <taxon>Pucciniaceae</taxon>
        <taxon>Puccinia</taxon>
    </lineage>
</organism>
<dbReference type="EMBL" id="PGCJ01000837">
    <property type="protein sequence ID" value="PLW18106.1"/>
    <property type="molecule type" value="Genomic_DNA"/>
</dbReference>
<keyword evidence="2" id="KW-0862">Zinc</keyword>
<gene>
    <name evidence="4" type="ORF">PCANC_12700</name>
</gene>
<keyword evidence="5" id="KW-1185">Reference proteome</keyword>
<dbReference type="Gene3D" id="4.10.60.10">
    <property type="entry name" value="Zinc finger, CCHC-type"/>
    <property type="match status" value="1"/>
</dbReference>
<evidence type="ECO:0000313" key="4">
    <source>
        <dbReference type="EMBL" id="PLW18106.1"/>
    </source>
</evidence>
<reference evidence="4 5" key="1">
    <citation type="submission" date="2017-11" db="EMBL/GenBank/DDBJ databases">
        <title>De novo assembly and phasing of dikaryotic genomes from two isolates of Puccinia coronata f. sp. avenae, the causal agent of oat crown rust.</title>
        <authorList>
            <person name="Miller M.E."/>
            <person name="Zhang Y."/>
            <person name="Omidvar V."/>
            <person name="Sperschneider J."/>
            <person name="Schwessinger B."/>
            <person name="Raley C."/>
            <person name="Palmer J.M."/>
            <person name="Garnica D."/>
            <person name="Upadhyaya N."/>
            <person name="Rathjen J."/>
            <person name="Taylor J.M."/>
            <person name="Park R.F."/>
            <person name="Dodds P.N."/>
            <person name="Hirsch C.D."/>
            <person name="Kianian S.F."/>
            <person name="Figueroa M."/>
        </authorList>
    </citation>
    <scope>NUCLEOTIDE SEQUENCE [LARGE SCALE GENOMIC DNA]</scope>
    <source>
        <strain evidence="4">12NC29</strain>
    </source>
</reference>
<evidence type="ECO:0000259" key="3">
    <source>
        <dbReference type="PROSITE" id="PS50158"/>
    </source>
</evidence>
<dbReference type="PROSITE" id="PS50158">
    <property type="entry name" value="ZF_CCHC"/>
    <property type="match status" value="1"/>
</dbReference>
<dbReference type="OrthoDB" id="2527451at2759"/>
<keyword evidence="2" id="KW-0863">Zinc-finger</keyword>
<evidence type="ECO:0000256" key="2">
    <source>
        <dbReference type="PROSITE-ProRule" id="PRU00047"/>
    </source>
</evidence>
<dbReference type="Pfam" id="PF00098">
    <property type="entry name" value="zf-CCHC"/>
    <property type="match status" value="1"/>
</dbReference>
<comment type="caution">
    <text evidence="4">The sequence shown here is derived from an EMBL/GenBank/DDBJ whole genome shotgun (WGS) entry which is preliminary data.</text>
</comment>
<keyword evidence="1" id="KW-0507">mRNA processing</keyword>
<dbReference type="GO" id="GO:0003676">
    <property type="term" value="F:nucleic acid binding"/>
    <property type="evidence" value="ECO:0007669"/>
    <property type="project" value="InterPro"/>
</dbReference>
<dbReference type="InterPro" id="IPR021109">
    <property type="entry name" value="Peptidase_aspartic_dom_sf"/>
</dbReference>
<keyword evidence="2" id="KW-0479">Metal-binding</keyword>
<protein>
    <recommendedName>
        <fullName evidence="3">CCHC-type domain-containing protein</fullName>
    </recommendedName>
</protein>
<name>A0A2N5SXY8_9BASI</name>
<dbReference type="InterPro" id="IPR036875">
    <property type="entry name" value="Znf_CCHC_sf"/>
</dbReference>
<dbReference type="CDD" id="cd00303">
    <property type="entry name" value="retropepsin_like"/>
    <property type="match status" value="1"/>
</dbReference>
<dbReference type="AlphaFoldDB" id="A0A2N5SXY8"/>
<dbReference type="GO" id="GO:0008270">
    <property type="term" value="F:zinc ion binding"/>
    <property type="evidence" value="ECO:0007669"/>
    <property type="project" value="UniProtKB-KW"/>
</dbReference>